<gene>
    <name evidence="1" type="ORF">PHPALM_28307</name>
</gene>
<sequence>MIESAAKQVDQGGNGNLCAEDIEPSDVKAELLGLMYVAASSEDLSCVDLRVHTREGWDVHMESTSKLLFGKLQHIYSNGKLILYATGRRFQVPAAPLDEHPAVPTNTAESVGLNLEGLFFLMLPKELWILIA</sequence>
<organism evidence="1 2">
    <name type="scientific">Phytophthora palmivora</name>
    <dbReference type="NCBI Taxonomy" id="4796"/>
    <lineage>
        <taxon>Eukaryota</taxon>
        <taxon>Sar</taxon>
        <taxon>Stramenopiles</taxon>
        <taxon>Oomycota</taxon>
        <taxon>Peronosporomycetes</taxon>
        <taxon>Peronosporales</taxon>
        <taxon>Peronosporaceae</taxon>
        <taxon>Phytophthora</taxon>
    </lineage>
</organism>
<dbReference type="OrthoDB" id="142668at2759"/>
<proteinExistence type="predicted"/>
<dbReference type="Proteomes" id="UP000237271">
    <property type="component" value="Unassembled WGS sequence"/>
</dbReference>
<evidence type="ECO:0000313" key="1">
    <source>
        <dbReference type="EMBL" id="POM62533.1"/>
    </source>
</evidence>
<name>A0A2P4XAF4_9STRA</name>
<dbReference type="EMBL" id="NCKW01015546">
    <property type="protein sequence ID" value="POM62533.1"/>
    <property type="molecule type" value="Genomic_DNA"/>
</dbReference>
<dbReference type="AlphaFoldDB" id="A0A2P4XAF4"/>
<comment type="caution">
    <text evidence="1">The sequence shown here is derived from an EMBL/GenBank/DDBJ whole genome shotgun (WGS) entry which is preliminary data.</text>
</comment>
<protein>
    <submittedName>
        <fullName evidence="1">Hsp70-like protein</fullName>
    </submittedName>
</protein>
<accession>A0A2P4XAF4</accession>
<reference evidence="1 2" key="1">
    <citation type="journal article" date="2017" name="Genome Biol. Evol.">
        <title>Phytophthora megakarya and P. palmivora, closely related causal agents of cacao black pod rot, underwent increases in genome sizes and gene numbers by different mechanisms.</title>
        <authorList>
            <person name="Ali S.S."/>
            <person name="Shao J."/>
            <person name="Lary D.J."/>
            <person name="Kronmiller B."/>
            <person name="Shen D."/>
            <person name="Strem M.D."/>
            <person name="Amoako-Attah I."/>
            <person name="Akrofi A.Y."/>
            <person name="Begoude B.A."/>
            <person name="Ten Hoopen G.M."/>
            <person name="Coulibaly K."/>
            <person name="Kebe B.I."/>
            <person name="Melnick R.L."/>
            <person name="Guiltinan M.J."/>
            <person name="Tyler B.M."/>
            <person name="Meinhardt L.W."/>
            <person name="Bailey B.A."/>
        </authorList>
    </citation>
    <scope>NUCLEOTIDE SEQUENCE [LARGE SCALE GENOMIC DNA]</scope>
    <source>
        <strain evidence="2">sbr112.9</strain>
    </source>
</reference>
<evidence type="ECO:0000313" key="2">
    <source>
        <dbReference type="Proteomes" id="UP000237271"/>
    </source>
</evidence>
<keyword evidence="2" id="KW-1185">Reference proteome</keyword>